<accession>A0A5B1C9P7</accession>
<organism evidence="1 2">
    <name type="scientific">Rubripirellula obstinata</name>
    <dbReference type="NCBI Taxonomy" id="406547"/>
    <lineage>
        <taxon>Bacteria</taxon>
        <taxon>Pseudomonadati</taxon>
        <taxon>Planctomycetota</taxon>
        <taxon>Planctomycetia</taxon>
        <taxon>Pirellulales</taxon>
        <taxon>Pirellulaceae</taxon>
        <taxon>Rubripirellula</taxon>
    </lineage>
</organism>
<dbReference type="EMBL" id="VRLW01000001">
    <property type="protein sequence ID" value="KAA1257867.1"/>
    <property type="molecule type" value="Genomic_DNA"/>
</dbReference>
<name>A0A5B1C9P7_9BACT</name>
<dbReference type="AlphaFoldDB" id="A0A5B1C9P7"/>
<comment type="caution">
    <text evidence="1">The sequence shown here is derived from an EMBL/GenBank/DDBJ whole genome shotgun (WGS) entry which is preliminary data.</text>
</comment>
<gene>
    <name evidence="1" type="ORF">LF1_03570</name>
</gene>
<protein>
    <submittedName>
        <fullName evidence="1">Uncharacterized protein</fullName>
    </submittedName>
</protein>
<keyword evidence="2" id="KW-1185">Reference proteome</keyword>
<dbReference type="Proteomes" id="UP000322699">
    <property type="component" value="Unassembled WGS sequence"/>
</dbReference>
<evidence type="ECO:0000313" key="2">
    <source>
        <dbReference type="Proteomes" id="UP000322699"/>
    </source>
</evidence>
<evidence type="ECO:0000313" key="1">
    <source>
        <dbReference type="EMBL" id="KAA1257867.1"/>
    </source>
</evidence>
<sequence length="182" mass="20656">MVRKWGFVVRAVGGLSVGRIRGIMHVGTEKTRQNVTPQYEGKSMSVGEGLENIEINATPEDLDEDGFVSLWNIASTTVEGDQEKTRALASAFLGFLCKKECDFVVVSTSGAEYLDQWFEKDNKILYAWKPDSEMVDVVAQHAEVPFIAFKSFMENQKFKSTANYSPRRIDRVEWFENKWNVG</sequence>
<reference evidence="1 2" key="1">
    <citation type="submission" date="2019-08" db="EMBL/GenBank/DDBJ databases">
        <title>Deep-cultivation of Planctomycetes and their phenomic and genomic characterization uncovers novel biology.</title>
        <authorList>
            <person name="Wiegand S."/>
            <person name="Jogler M."/>
            <person name="Boedeker C."/>
            <person name="Pinto D."/>
            <person name="Vollmers J."/>
            <person name="Rivas-Marin E."/>
            <person name="Kohn T."/>
            <person name="Peeters S.H."/>
            <person name="Heuer A."/>
            <person name="Rast P."/>
            <person name="Oberbeckmann S."/>
            <person name="Bunk B."/>
            <person name="Jeske O."/>
            <person name="Meyerdierks A."/>
            <person name="Storesund J.E."/>
            <person name="Kallscheuer N."/>
            <person name="Luecker S."/>
            <person name="Lage O.M."/>
            <person name="Pohl T."/>
            <person name="Merkel B.J."/>
            <person name="Hornburger P."/>
            <person name="Mueller R.-W."/>
            <person name="Bruemmer F."/>
            <person name="Labrenz M."/>
            <person name="Spormann A.M."/>
            <person name="Op Den Camp H."/>
            <person name="Overmann J."/>
            <person name="Amann R."/>
            <person name="Jetten M.S.M."/>
            <person name="Mascher T."/>
            <person name="Medema M.H."/>
            <person name="Devos D.P."/>
            <person name="Kaster A.-K."/>
            <person name="Ovreas L."/>
            <person name="Rohde M."/>
            <person name="Galperin M.Y."/>
            <person name="Jogler C."/>
        </authorList>
    </citation>
    <scope>NUCLEOTIDE SEQUENCE [LARGE SCALE GENOMIC DNA]</scope>
    <source>
        <strain evidence="1 2">LF1</strain>
    </source>
</reference>
<proteinExistence type="predicted"/>